<accession>A0A2S4VPE7</accession>
<feature type="compositionally biased region" description="Basic and acidic residues" evidence="1">
    <location>
        <begin position="1133"/>
        <end position="1144"/>
    </location>
</feature>
<feature type="compositionally biased region" description="Basic and acidic residues" evidence="1">
    <location>
        <begin position="1113"/>
        <end position="1123"/>
    </location>
</feature>
<dbReference type="Pfam" id="PF07217">
    <property type="entry name" value="Het-C"/>
    <property type="match status" value="1"/>
</dbReference>
<evidence type="ECO:0008006" key="4">
    <source>
        <dbReference type="Google" id="ProtNLM"/>
    </source>
</evidence>
<feature type="compositionally biased region" description="Polar residues" evidence="1">
    <location>
        <begin position="803"/>
        <end position="815"/>
    </location>
</feature>
<protein>
    <recommendedName>
        <fullName evidence="4">Het-C-domain-containing protein</fullName>
    </recommendedName>
</protein>
<reference evidence="2 3" key="1">
    <citation type="submission" date="2017-12" db="EMBL/GenBank/DDBJ databases">
        <title>Gene loss provides genomic basis for host adaptation in cereal stripe rust fungi.</title>
        <authorList>
            <person name="Xia C."/>
        </authorList>
    </citation>
    <scope>NUCLEOTIDE SEQUENCE [LARGE SCALE GENOMIC DNA]</scope>
    <source>
        <strain evidence="2 3">93TX-2</strain>
    </source>
</reference>
<comment type="caution">
    <text evidence="2">The sequence shown here is derived from an EMBL/GenBank/DDBJ whole genome shotgun (WGS) entry which is preliminary data.</text>
</comment>
<feature type="compositionally biased region" description="Low complexity" evidence="1">
    <location>
        <begin position="732"/>
        <end position="746"/>
    </location>
</feature>
<feature type="compositionally biased region" description="Polar residues" evidence="1">
    <location>
        <begin position="773"/>
        <end position="790"/>
    </location>
</feature>
<feature type="compositionally biased region" description="Polar residues" evidence="1">
    <location>
        <begin position="959"/>
        <end position="988"/>
    </location>
</feature>
<feature type="compositionally biased region" description="Polar residues" evidence="1">
    <location>
        <begin position="1011"/>
        <end position="1047"/>
    </location>
</feature>
<dbReference type="VEuPathDB" id="FungiDB:PSTT_10924"/>
<reference evidence="3" key="2">
    <citation type="journal article" date="2018" name="BMC Genomics">
        <title>Genomic insights into host adaptation between the wheat stripe rust pathogen (Puccinia striiformis f. sp. tritici) and the barley stripe rust pathogen (Puccinia striiformis f. sp. hordei).</title>
        <authorList>
            <person name="Xia C."/>
            <person name="Wang M."/>
            <person name="Yin C."/>
            <person name="Cornejo O.E."/>
            <person name="Hulbert S.H."/>
            <person name="Chen X."/>
        </authorList>
    </citation>
    <scope>NUCLEOTIDE SEQUENCE [LARGE SCALE GENOMIC DNA]</scope>
    <source>
        <strain evidence="3">93TX-2</strain>
    </source>
</reference>
<dbReference type="InterPro" id="IPR010816">
    <property type="entry name" value="Het-C"/>
</dbReference>
<dbReference type="OrthoDB" id="2506204at2759"/>
<name>A0A2S4VPE7_9BASI</name>
<dbReference type="InterPro" id="IPR052577">
    <property type="entry name" value="VWA7"/>
</dbReference>
<reference evidence="3" key="3">
    <citation type="journal article" date="2018" name="Mol. Plant Microbe Interact.">
        <title>Genome sequence resources for the wheat stripe rust pathogen (Puccinia striiformis f. sp. tritici) and the barley stripe rust pathogen (Puccinia striiformis f. sp. hordei).</title>
        <authorList>
            <person name="Xia C."/>
            <person name="Wang M."/>
            <person name="Yin C."/>
            <person name="Cornejo O.E."/>
            <person name="Hulbert S.H."/>
            <person name="Chen X."/>
        </authorList>
    </citation>
    <scope>NUCLEOTIDE SEQUENCE [LARGE SCALE GENOMIC DNA]</scope>
    <source>
        <strain evidence="3">93TX-2</strain>
    </source>
</reference>
<dbReference type="VEuPathDB" id="FungiDB:PSHT_08399"/>
<feature type="compositionally biased region" description="Basic and acidic residues" evidence="1">
    <location>
        <begin position="1064"/>
        <end position="1083"/>
    </location>
</feature>
<feature type="compositionally biased region" description="Basic and acidic residues" evidence="1">
    <location>
        <begin position="898"/>
        <end position="927"/>
    </location>
</feature>
<dbReference type="PANTHER" id="PTHR14905">
    <property type="entry name" value="NG37"/>
    <property type="match status" value="1"/>
</dbReference>
<evidence type="ECO:0000256" key="1">
    <source>
        <dbReference type="SAM" id="MobiDB-lite"/>
    </source>
</evidence>
<feature type="compositionally biased region" description="Polar residues" evidence="1">
    <location>
        <begin position="632"/>
        <end position="664"/>
    </location>
</feature>
<sequence>MSSCSSCKSMSSSGMSLNLFYVIVAIGLVSCLPSVSAFGSGNIPDAAYLKGKAWRHGDIEDSLEGLVKVAGQGGGAIVGAIASALLGAASGKIGGGSKGGKKFTGLDVKRVYFGNWLRDLSQVCDIAGFKAMTPESLVICIMTMGFLSFGYATREFQVTRERLQVYLLTEHIDNPKGYAEGEDPRKYDPRLRPPVDEARELRVDERNGMKMYIASEDQGFDTSTACIRRAFRQCIELGRQARREGNEEKEFESFRLLGTGLHTLEDFSAHSNWCELALQKLGNKQVFAHVGENVKVNSPDGPVPPLVTGTFAGADFCFSMLGEASDKLSSASIADLTAQLDGAQDANNKPGGINLDMIKTLMSKLPLGGGNADVQHDLDTMDAKKHAFDLDGRIDQLAPEDLQKKIWELFKVRDNLMRRKCICPASTEPASSLISPVFSETIGIEETIQGIPGLGAILDNLSLSLAQWIMVTIDPFVRPILIQASSAIGEGSHAVISGNDQWTVFNDPNASDPTHSVLAKDHFSNILNDPAGNISVIIVKYTVGLMVEAWSNDENPDRVIDSILEAIHHPNFMNRNSKIQREMLEYMQKWLHDMDRDDRELTLKSLTKDSVRNHRNQRKTSKGGVDPRIDGGSSSHGCSHPAYQQASKLGGTNSQGQNASTPSRAQHDTSYKPQSGIGSQTQGNYGSSPSQGQHGGAYSQGRTASSATQGQYGSTQSSAYQHGTQSQVPYGSSQSQTQHDSSQSQGQYGGSQTGYGHQTAAPQSGYGIGKQYESATGRQSSQNQGYQNATSRRDEDTYGRAGQHQNPQSSGNSGARTGFPSGGERADQDDYSYGRQHEQRTDSQSRVPSAHVEHGRDNYSQNTGGFGASRQDNDSGSYKMPSHRHENTEPSSGYGYQRQDEDSHAAQSQGRREYSGKGNTRDDDGASRHGFPQAHQEPARSSYNDRDDHSSGRLGSGYGSTQNVSIADSYSTPAFPQAHQNSNQNNYGSRDESTGGSYGSGAGTARRDNYDSTPSFPTAQYNRQESAYQTTGRNNQSAYDSYSGGTDSSHKPHSSSNYGSSARDGGRQHQDSDYRNKDSDRHANRQHRSGSKDSNDSGDSNNSKKNKHKHDKYKQNKSPDRNHGHQSSYQGGRQDDRSYDRNNQTDDYGVGRLNMQNDY</sequence>
<evidence type="ECO:0000313" key="3">
    <source>
        <dbReference type="Proteomes" id="UP000238274"/>
    </source>
</evidence>
<organism evidence="2 3">
    <name type="scientific">Puccinia striiformis</name>
    <dbReference type="NCBI Taxonomy" id="27350"/>
    <lineage>
        <taxon>Eukaryota</taxon>
        <taxon>Fungi</taxon>
        <taxon>Dikarya</taxon>
        <taxon>Basidiomycota</taxon>
        <taxon>Pucciniomycotina</taxon>
        <taxon>Pucciniomycetes</taxon>
        <taxon>Pucciniales</taxon>
        <taxon>Pucciniaceae</taxon>
        <taxon>Puccinia</taxon>
    </lineage>
</organism>
<proteinExistence type="predicted"/>
<feature type="region of interest" description="Disordered" evidence="1">
    <location>
        <begin position="606"/>
        <end position="1159"/>
    </location>
</feature>
<feature type="compositionally biased region" description="Polar residues" evidence="1">
    <location>
        <begin position="671"/>
        <end position="692"/>
    </location>
</feature>
<feature type="compositionally biased region" description="Polar residues" evidence="1">
    <location>
        <begin position="700"/>
        <end position="731"/>
    </location>
</feature>
<evidence type="ECO:0000313" key="2">
    <source>
        <dbReference type="EMBL" id="POW11412.1"/>
    </source>
</evidence>
<dbReference type="EMBL" id="PKSM01000111">
    <property type="protein sequence ID" value="POW11412.1"/>
    <property type="molecule type" value="Genomic_DNA"/>
</dbReference>
<gene>
    <name evidence="2" type="ORF">PSHT_08399</name>
</gene>
<keyword evidence="3" id="KW-1185">Reference proteome</keyword>
<dbReference type="Proteomes" id="UP000238274">
    <property type="component" value="Unassembled WGS sequence"/>
</dbReference>
<dbReference type="PANTHER" id="PTHR14905:SF7">
    <property type="entry name" value="VON WILLEBRAND FACTOR A DOMAIN-CONTAINING PROTEIN 7"/>
    <property type="match status" value="1"/>
</dbReference>
<dbReference type="AlphaFoldDB" id="A0A2S4VPE7"/>